<gene>
    <name evidence="12" type="ORF">UFOPK2243_00895</name>
</gene>
<name>A0A6J6L6V6_9ZZZZ</name>
<evidence type="ECO:0000256" key="9">
    <source>
        <dbReference type="ARBA" id="ARBA00022909"/>
    </source>
</evidence>
<evidence type="ECO:0000256" key="6">
    <source>
        <dbReference type="ARBA" id="ARBA00022741"/>
    </source>
</evidence>
<comment type="cofactor">
    <cofactor evidence="1">
        <name>Mg(2+)</name>
        <dbReference type="ChEBI" id="CHEBI:18420"/>
    </cofactor>
</comment>
<dbReference type="PROSITE" id="PS01011">
    <property type="entry name" value="FOLYLPOLYGLU_SYNT_1"/>
    <property type="match status" value="1"/>
</dbReference>
<dbReference type="FunFam" id="3.40.1190.10:FF:000004">
    <property type="entry name" value="Dihydrofolate synthase/folylpolyglutamate synthase"/>
    <property type="match status" value="1"/>
</dbReference>
<organism evidence="12">
    <name type="scientific">freshwater metagenome</name>
    <dbReference type="NCBI Taxonomy" id="449393"/>
    <lineage>
        <taxon>unclassified sequences</taxon>
        <taxon>metagenomes</taxon>
        <taxon>ecological metagenomes</taxon>
    </lineage>
</organism>
<dbReference type="InterPro" id="IPR013221">
    <property type="entry name" value="Mur_ligase_cen"/>
</dbReference>
<dbReference type="Pfam" id="PF02875">
    <property type="entry name" value="Mur_ligase_C"/>
    <property type="match status" value="1"/>
</dbReference>
<dbReference type="InterPro" id="IPR001645">
    <property type="entry name" value="Folylpolyglutamate_synth"/>
</dbReference>
<dbReference type="AlphaFoldDB" id="A0A6J6L6V6"/>
<dbReference type="GO" id="GO:0046656">
    <property type="term" value="P:folic acid biosynthetic process"/>
    <property type="evidence" value="ECO:0007669"/>
    <property type="project" value="UniProtKB-KW"/>
</dbReference>
<dbReference type="InterPro" id="IPR018109">
    <property type="entry name" value="Folylpolyglutamate_synth_CS"/>
</dbReference>
<proteinExistence type="inferred from homology"/>
<dbReference type="Pfam" id="PF08245">
    <property type="entry name" value="Mur_ligase_M"/>
    <property type="match status" value="1"/>
</dbReference>
<feature type="domain" description="Mur ligase central" evidence="11">
    <location>
        <begin position="54"/>
        <end position="280"/>
    </location>
</feature>
<protein>
    <submittedName>
        <fullName evidence="12">Unannotated protein</fullName>
    </submittedName>
</protein>
<evidence type="ECO:0000256" key="7">
    <source>
        <dbReference type="ARBA" id="ARBA00022840"/>
    </source>
</evidence>
<dbReference type="InterPro" id="IPR036615">
    <property type="entry name" value="Mur_ligase_C_dom_sf"/>
</dbReference>
<dbReference type="InterPro" id="IPR004101">
    <property type="entry name" value="Mur_ligase_C"/>
</dbReference>
<evidence type="ECO:0000256" key="2">
    <source>
        <dbReference type="ARBA" id="ARBA00008276"/>
    </source>
</evidence>
<comment type="similarity">
    <text evidence="2">Belongs to the folylpolyglutamate synthase family.</text>
</comment>
<reference evidence="12" key="1">
    <citation type="submission" date="2020-05" db="EMBL/GenBank/DDBJ databases">
        <authorList>
            <person name="Chiriac C."/>
            <person name="Salcher M."/>
            <person name="Ghai R."/>
            <person name="Kavagutti S V."/>
        </authorList>
    </citation>
    <scope>NUCLEOTIDE SEQUENCE</scope>
</reference>
<evidence type="ECO:0000256" key="1">
    <source>
        <dbReference type="ARBA" id="ARBA00001946"/>
    </source>
</evidence>
<dbReference type="GO" id="GO:0004326">
    <property type="term" value="F:tetrahydrofolylpolyglutamate synthase activity"/>
    <property type="evidence" value="ECO:0007669"/>
    <property type="project" value="InterPro"/>
</dbReference>
<dbReference type="PANTHER" id="PTHR11136">
    <property type="entry name" value="FOLYLPOLYGLUTAMATE SYNTHASE-RELATED"/>
    <property type="match status" value="1"/>
</dbReference>
<dbReference type="PANTHER" id="PTHR11136:SF0">
    <property type="entry name" value="DIHYDROFOLATE SYNTHETASE-RELATED"/>
    <property type="match status" value="1"/>
</dbReference>
<dbReference type="GO" id="GO:0005737">
    <property type="term" value="C:cytoplasm"/>
    <property type="evidence" value="ECO:0007669"/>
    <property type="project" value="TreeGrafter"/>
</dbReference>
<dbReference type="PIRSF" id="PIRSF001563">
    <property type="entry name" value="Folylpolyglu_synth"/>
    <property type="match status" value="1"/>
</dbReference>
<keyword evidence="7" id="KW-0067">ATP-binding</keyword>
<dbReference type="Gene3D" id="3.90.190.20">
    <property type="entry name" value="Mur ligase, C-terminal domain"/>
    <property type="match status" value="1"/>
</dbReference>
<dbReference type="SUPFAM" id="SSF53244">
    <property type="entry name" value="MurD-like peptide ligases, peptide-binding domain"/>
    <property type="match status" value="1"/>
</dbReference>
<evidence type="ECO:0000256" key="5">
    <source>
        <dbReference type="ARBA" id="ARBA00022723"/>
    </source>
</evidence>
<dbReference type="InterPro" id="IPR036565">
    <property type="entry name" value="Mur-like_cat_sf"/>
</dbReference>
<comment type="subunit">
    <text evidence="3">Monomer.</text>
</comment>
<dbReference type="EMBL" id="CAEZWL010000024">
    <property type="protein sequence ID" value="CAB4657306.1"/>
    <property type="molecule type" value="Genomic_DNA"/>
</dbReference>
<dbReference type="GO" id="GO:0008841">
    <property type="term" value="F:dihydrofolate synthase activity"/>
    <property type="evidence" value="ECO:0007669"/>
    <property type="project" value="TreeGrafter"/>
</dbReference>
<dbReference type="GO" id="GO:0005524">
    <property type="term" value="F:ATP binding"/>
    <property type="evidence" value="ECO:0007669"/>
    <property type="project" value="UniProtKB-KW"/>
</dbReference>
<accession>A0A6J6L6V6</accession>
<evidence type="ECO:0000256" key="4">
    <source>
        <dbReference type="ARBA" id="ARBA00022598"/>
    </source>
</evidence>
<dbReference type="GO" id="GO:0046872">
    <property type="term" value="F:metal ion binding"/>
    <property type="evidence" value="ECO:0007669"/>
    <property type="project" value="UniProtKB-KW"/>
</dbReference>
<keyword evidence="5" id="KW-0479">Metal-binding</keyword>
<dbReference type="SUPFAM" id="SSF53623">
    <property type="entry name" value="MurD-like peptide ligases, catalytic domain"/>
    <property type="match status" value="1"/>
</dbReference>
<keyword evidence="9" id="KW-0289">Folate biosynthesis</keyword>
<dbReference type="Gene3D" id="3.40.1190.10">
    <property type="entry name" value="Mur-like, catalytic domain"/>
    <property type="match status" value="1"/>
</dbReference>
<evidence type="ECO:0000259" key="11">
    <source>
        <dbReference type="Pfam" id="PF08245"/>
    </source>
</evidence>
<feature type="domain" description="Mur ligase C-terminal" evidence="10">
    <location>
        <begin position="306"/>
        <end position="419"/>
    </location>
</feature>
<evidence type="ECO:0000256" key="8">
    <source>
        <dbReference type="ARBA" id="ARBA00022842"/>
    </source>
</evidence>
<evidence type="ECO:0000256" key="3">
    <source>
        <dbReference type="ARBA" id="ARBA00011245"/>
    </source>
</evidence>
<keyword evidence="4" id="KW-0436">Ligase</keyword>
<keyword evidence="8" id="KW-0460">Magnesium</keyword>
<sequence>MNQMSAEDQARVDAIEAALLARWPENRIAPTLERIQALVDALGSPQLSYPTIHIGGTNGKTTTSRMVDSLLFSMGLRTGRFTSPHLETYRERIAINGEPIDPKDLIFTYNDIAAYFDFIDSKFDNPVSFFEAVTALAFAAFAEHPIDIGIIEVGMGGEWDATNVVKADVSIITPIGLDHMEYLGNTLTEIASTKAGIIKEGGFAVLSQQEPEVAVELLRKAAEVGADVAREGVEYAVISRAVAIGGQLLTIQGLKGVYDEIFIPLHGKHQASNAAAALVAVEVFFGENELDIDAVREGFAQVKSPGRCEVIHRDPTIILDAAHNPHGSIALHQTLDSEFTFDEIIGVVGVMGDKDARGILVNFEKFMDSIIVTKNSSHRAMEVSDLETLAIEIFGADRVHSSPNLEAAIEKALKDTIRPLSDESLGIVVTGSVVTVGEARTYVNNKFARKETGEK</sequence>
<keyword evidence="6" id="KW-0547">Nucleotide-binding</keyword>
<dbReference type="PROSITE" id="PS01012">
    <property type="entry name" value="FOLYLPOLYGLU_SYNT_2"/>
    <property type="match status" value="1"/>
</dbReference>
<dbReference type="NCBIfam" id="TIGR01499">
    <property type="entry name" value="folC"/>
    <property type="match status" value="1"/>
</dbReference>
<evidence type="ECO:0000313" key="12">
    <source>
        <dbReference type="EMBL" id="CAB4657306.1"/>
    </source>
</evidence>
<evidence type="ECO:0000259" key="10">
    <source>
        <dbReference type="Pfam" id="PF02875"/>
    </source>
</evidence>